<evidence type="ECO:0008006" key="4">
    <source>
        <dbReference type="Google" id="ProtNLM"/>
    </source>
</evidence>
<sequence>MLWKNDGFFLLELLLSLSAWFMMSMFFMPLLMELSHQSQQLVRDKKAVQFLFEELHSNLTEDRTNSNYSIYDNGTEYKIYWIQSSDIGQKEVCVKVDKTAFLPETEICKVPE</sequence>
<evidence type="ECO:0000313" key="3">
    <source>
        <dbReference type="Proteomes" id="UP000548423"/>
    </source>
</evidence>
<evidence type="ECO:0000256" key="1">
    <source>
        <dbReference type="SAM" id="Phobius"/>
    </source>
</evidence>
<dbReference type="EMBL" id="JACCBX010000003">
    <property type="protein sequence ID" value="NYE05018.1"/>
    <property type="molecule type" value="Genomic_DNA"/>
</dbReference>
<keyword evidence="1" id="KW-1133">Transmembrane helix</keyword>
<reference evidence="3" key="2">
    <citation type="submission" date="2020-08" db="EMBL/GenBank/DDBJ databases">
        <title>The Agave Microbiome: Exploring the role of microbial communities in plant adaptations to desert environments.</title>
        <authorList>
            <person name="Partida-Martinez L.P."/>
        </authorList>
    </citation>
    <scope>NUCLEOTIDE SEQUENCE [LARGE SCALE GENOMIC DNA]</scope>
    <source>
        <strain evidence="3">AT2.8</strain>
    </source>
</reference>
<keyword evidence="1" id="KW-0812">Transmembrane</keyword>
<organism evidence="2 3">
    <name type="scientific">Neobacillus niacini</name>
    <dbReference type="NCBI Taxonomy" id="86668"/>
    <lineage>
        <taxon>Bacteria</taxon>
        <taxon>Bacillati</taxon>
        <taxon>Bacillota</taxon>
        <taxon>Bacilli</taxon>
        <taxon>Bacillales</taxon>
        <taxon>Bacillaceae</taxon>
        <taxon>Neobacillus</taxon>
    </lineage>
</organism>
<dbReference type="Proteomes" id="UP000548423">
    <property type="component" value="Unassembled WGS sequence"/>
</dbReference>
<gene>
    <name evidence="2" type="ORF">F4694_001767</name>
</gene>
<comment type="caution">
    <text evidence="2">The sequence shown here is derived from an EMBL/GenBank/DDBJ whole genome shotgun (WGS) entry which is preliminary data.</text>
</comment>
<name>A0A852TC97_9BACI</name>
<dbReference type="AlphaFoldDB" id="A0A852TC97"/>
<proteinExistence type="predicted"/>
<accession>A0A852TC97</accession>
<keyword evidence="1" id="KW-0472">Membrane</keyword>
<protein>
    <recommendedName>
        <fullName evidence="4">Type II secretion system protein</fullName>
    </recommendedName>
</protein>
<feature type="transmembrane region" description="Helical" evidence="1">
    <location>
        <begin position="7"/>
        <end position="32"/>
    </location>
</feature>
<evidence type="ECO:0000313" key="2">
    <source>
        <dbReference type="EMBL" id="NYE05018.1"/>
    </source>
</evidence>
<reference evidence="3" key="1">
    <citation type="submission" date="2020-07" db="EMBL/GenBank/DDBJ databases">
        <authorList>
            <person name="Partida-Martinez L."/>
            <person name="Huntemann M."/>
            <person name="Clum A."/>
            <person name="Wang J."/>
            <person name="Palaniappan K."/>
            <person name="Ritter S."/>
            <person name="Chen I.-M."/>
            <person name="Stamatis D."/>
            <person name="Reddy T."/>
            <person name="O'Malley R."/>
            <person name="Daum C."/>
            <person name="Shapiro N."/>
            <person name="Ivanova N."/>
            <person name="Kyrpides N."/>
            <person name="Woyke T."/>
        </authorList>
    </citation>
    <scope>NUCLEOTIDE SEQUENCE [LARGE SCALE GENOMIC DNA]</scope>
    <source>
        <strain evidence="3">AT2.8</strain>
    </source>
</reference>